<evidence type="ECO:0000313" key="2">
    <source>
        <dbReference type="Proteomes" id="UP001172630"/>
    </source>
</evidence>
<dbReference type="SUPFAM" id="SSF54197">
    <property type="entry name" value="HIT-like"/>
    <property type="match status" value="1"/>
</dbReference>
<dbReference type="EMBL" id="JARFYN010000006">
    <property type="protein sequence ID" value="MDL2405400.1"/>
    <property type="molecule type" value="Genomic_DNA"/>
</dbReference>
<dbReference type="InterPro" id="IPR036265">
    <property type="entry name" value="HIT-like_sf"/>
</dbReference>
<sequence>MSQASEHWLVNHRVDAVLPGYLMVGSKVGANALHDLSADLLAPLGPILATIQQEIERLLRPKRVYIGRNGIRRDIRSISL</sequence>
<reference evidence="1" key="1">
    <citation type="submission" date="2023-06" db="EMBL/GenBank/DDBJ databases">
        <title>Phylogenetic Diversity of Rhizobium strains.</title>
        <authorList>
            <person name="Moura F.T."/>
            <person name="Helene L.C.F."/>
            <person name="Hungria M."/>
        </authorList>
    </citation>
    <scope>NUCLEOTIDE SEQUENCE</scope>
    <source>
        <strain evidence="1">CCGE524</strain>
    </source>
</reference>
<organism evidence="1 2">
    <name type="scientific">Rhizobium calliandrae</name>
    <dbReference type="NCBI Taxonomy" id="1312182"/>
    <lineage>
        <taxon>Bacteria</taxon>
        <taxon>Pseudomonadati</taxon>
        <taxon>Pseudomonadota</taxon>
        <taxon>Alphaproteobacteria</taxon>
        <taxon>Hyphomicrobiales</taxon>
        <taxon>Rhizobiaceae</taxon>
        <taxon>Rhizobium/Agrobacterium group</taxon>
        <taxon>Rhizobium</taxon>
    </lineage>
</organism>
<evidence type="ECO:0000313" key="1">
    <source>
        <dbReference type="EMBL" id="MDL2405400.1"/>
    </source>
</evidence>
<proteinExistence type="predicted"/>
<gene>
    <name evidence="1" type="ORF">PY650_06955</name>
</gene>
<protein>
    <submittedName>
        <fullName evidence="1">Uncharacterized protein</fullName>
    </submittedName>
</protein>
<name>A0ABT7K9X8_9HYPH</name>
<dbReference type="RefSeq" id="WP_285878307.1">
    <property type="nucleotide sequence ID" value="NZ_JARFYN010000006.1"/>
</dbReference>
<dbReference type="Proteomes" id="UP001172630">
    <property type="component" value="Unassembled WGS sequence"/>
</dbReference>
<keyword evidence="2" id="KW-1185">Reference proteome</keyword>
<comment type="caution">
    <text evidence="1">The sequence shown here is derived from an EMBL/GenBank/DDBJ whole genome shotgun (WGS) entry which is preliminary data.</text>
</comment>
<accession>A0ABT7K9X8</accession>
<dbReference type="Gene3D" id="3.30.428.10">
    <property type="entry name" value="HIT-like"/>
    <property type="match status" value="1"/>
</dbReference>